<evidence type="ECO:0000259" key="10">
    <source>
        <dbReference type="PROSITE" id="PS51192"/>
    </source>
</evidence>
<dbReference type="SUPFAM" id="SSF52540">
    <property type="entry name" value="P-loop containing nucleoside triphosphate hydrolases"/>
    <property type="match status" value="1"/>
</dbReference>
<evidence type="ECO:0000256" key="9">
    <source>
        <dbReference type="ARBA" id="ARBA00023118"/>
    </source>
</evidence>
<dbReference type="GO" id="GO:0051607">
    <property type="term" value="P:defense response to virus"/>
    <property type="evidence" value="ECO:0007669"/>
    <property type="project" value="UniProtKB-KW"/>
</dbReference>
<evidence type="ECO:0000313" key="12">
    <source>
        <dbReference type="EMBL" id="ANW98980.1"/>
    </source>
</evidence>
<evidence type="ECO:0000256" key="1">
    <source>
        <dbReference type="ARBA" id="ARBA00006847"/>
    </source>
</evidence>
<evidence type="ECO:0000256" key="7">
    <source>
        <dbReference type="ARBA" id="ARBA00022806"/>
    </source>
</evidence>
<keyword evidence="6" id="KW-0378">Hydrolase</keyword>
<keyword evidence="3" id="KW-0540">Nuclease</keyword>
<reference evidence="12 13" key="1">
    <citation type="submission" date="2016-02" db="EMBL/GenBank/DDBJ databases">
        <title>Comparison of Clostridium stercorarium subspecies using comparative genomics and transcriptomics.</title>
        <authorList>
            <person name="Schellenberg J."/>
            <person name="Thallinger G."/>
            <person name="Levin D.B."/>
            <person name="Zhang X."/>
            <person name="Alvare G."/>
            <person name="Fristensky B."/>
            <person name="Sparling R."/>
        </authorList>
    </citation>
    <scope>NUCLEOTIDE SEQUENCE [LARGE SCALE GENOMIC DNA]</scope>
    <source>
        <strain evidence="12 13">DSM 2910</strain>
    </source>
</reference>
<accession>A0A1B1YDZ6</accession>
<comment type="similarity">
    <text evidence="1">In the N-terminal section; belongs to the CRISPR-associated nuclease Cas3-HD family.</text>
</comment>
<dbReference type="GO" id="GO:0005524">
    <property type="term" value="F:ATP binding"/>
    <property type="evidence" value="ECO:0007669"/>
    <property type="project" value="UniProtKB-KW"/>
</dbReference>
<dbReference type="InterPro" id="IPR014001">
    <property type="entry name" value="Helicase_ATP-bd"/>
</dbReference>
<dbReference type="GO" id="GO:0003676">
    <property type="term" value="F:nucleic acid binding"/>
    <property type="evidence" value="ECO:0007669"/>
    <property type="project" value="InterPro"/>
</dbReference>
<dbReference type="Gene3D" id="1.10.3210.30">
    <property type="match status" value="1"/>
</dbReference>
<proteinExistence type="inferred from homology"/>
<evidence type="ECO:0000256" key="3">
    <source>
        <dbReference type="ARBA" id="ARBA00022722"/>
    </source>
</evidence>
<dbReference type="PROSITE" id="PS51192">
    <property type="entry name" value="HELICASE_ATP_BIND_1"/>
    <property type="match status" value="1"/>
</dbReference>
<sequence>MGNLFLAKSDFNHVTIYQHTVEMLKLFEELKSAFPDILTQKEWEVLRLAIIHHDIGKINATFQNKIYVRLKENISLPDTFDGVFEIPHGYLSTCMIDYERIQKEYGFLPEEILLLAMSIYYHHYRKVNYDDNQLKKTLEENVRPYISEFKREFRIGLISDEPDFEHANTKVNLEYLVKNKNLYNTYVKIKGLLNRIDYSASAGITEIEKSPFDSYNESVDQKVLKKYTANGNSLADVQWYLYKNRDKNIILIASTGIGKTEGALLWIGPQKGFYTLPLRVTINAIYKRIKGSSEKNSLNYSPVAILHSDSFNEYLKENDSYESSIYMESEARLFTAPLTITTVDQLFRFVFRYHGYEMIPATLMYSKVVIDEIQMYSPTIIACILYGLREISRLGGKFLIMTATMPKIFIKILEEKLNMKVSEAFELPQPFLRESNRSDKSKHFVKLHEHELDIEQIEKDSLNHKILVIVNTVTKAQEIYQRLNVENKWLLHSLFTREHRSVLENKILNFSKDENAKGVWVTTQIVEASLDIDFDILHTEMCTVDSLFQRMGRILRGRDRFLSEHTPNIHIYTENVSGLGHVINKEIYEFSLKALRKFLGPSGQQILTEEDKQNIIQNVYDPDLNPQILESKYYREILDYIGYLQSIQNRPYQLEKYETKFRDIISDLIIPKSIYIELDNTGILQQMEEQFQRADSIKKRQILDEILKHTIQVSHFYDRELLSNINNVLLKEAGKRAFADAGIKICDCPYDFNEKEEKGLGLLRKISREEKNKMQTMNSIL</sequence>
<dbReference type="NCBIfam" id="TIGR01596">
    <property type="entry name" value="cas3_HD"/>
    <property type="match status" value="1"/>
</dbReference>
<dbReference type="Proteomes" id="UP000092971">
    <property type="component" value="Chromosome"/>
</dbReference>
<evidence type="ECO:0000313" key="13">
    <source>
        <dbReference type="Proteomes" id="UP000092971"/>
    </source>
</evidence>
<dbReference type="AlphaFoldDB" id="A0A1B1YDZ6"/>
<dbReference type="InterPro" id="IPR006474">
    <property type="entry name" value="Helicase_Cas3_CRISPR-ass_core"/>
</dbReference>
<dbReference type="InterPro" id="IPR027417">
    <property type="entry name" value="P-loop_NTPase"/>
</dbReference>
<dbReference type="PROSITE" id="PS51643">
    <property type="entry name" value="HD_CAS3"/>
    <property type="match status" value="1"/>
</dbReference>
<evidence type="ECO:0000256" key="5">
    <source>
        <dbReference type="ARBA" id="ARBA00022741"/>
    </source>
</evidence>
<dbReference type="GO" id="GO:0046872">
    <property type="term" value="F:metal ion binding"/>
    <property type="evidence" value="ECO:0007669"/>
    <property type="project" value="UniProtKB-KW"/>
</dbReference>
<feature type="domain" description="HD Cas3-type" evidence="11">
    <location>
        <begin position="9"/>
        <end position="199"/>
    </location>
</feature>
<keyword evidence="8" id="KW-0067">ATP-binding</keyword>
<keyword evidence="7" id="KW-0347">Helicase</keyword>
<dbReference type="GO" id="GO:0016787">
    <property type="term" value="F:hydrolase activity"/>
    <property type="evidence" value="ECO:0007669"/>
    <property type="project" value="UniProtKB-KW"/>
</dbReference>
<dbReference type="Pfam" id="PF00270">
    <property type="entry name" value="DEAD"/>
    <property type="match status" value="1"/>
</dbReference>
<dbReference type="InterPro" id="IPR006483">
    <property type="entry name" value="CRISPR-assoc_Cas3_HD"/>
</dbReference>
<dbReference type="InterPro" id="IPR038257">
    <property type="entry name" value="CRISPR-assoc_Cas3_HD_sf"/>
</dbReference>
<dbReference type="SMART" id="SM00487">
    <property type="entry name" value="DEXDc"/>
    <property type="match status" value="1"/>
</dbReference>
<dbReference type="GO" id="GO:0004518">
    <property type="term" value="F:nuclease activity"/>
    <property type="evidence" value="ECO:0007669"/>
    <property type="project" value="UniProtKB-KW"/>
</dbReference>
<keyword evidence="4" id="KW-0479">Metal-binding</keyword>
<evidence type="ECO:0000256" key="2">
    <source>
        <dbReference type="ARBA" id="ARBA00009046"/>
    </source>
</evidence>
<protein>
    <submittedName>
        <fullName evidence="12">CRISPR-associated protein Cas3</fullName>
    </submittedName>
</protein>
<gene>
    <name evidence="12" type="ORF">CSTERTH_08055</name>
</gene>
<dbReference type="Gene3D" id="3.40.50.300">
    <property type="entry name" value="P-loop containing nucleotide triphosphate hydrolases"/>
    <property type="match status" value="2"/>
</dbReference>
<evidence type="ECO:0000256" key="4">
    <source>
        <dbReference type="ARBA" id="ARBA00022723"/>
    </source>
</evidence>
<dbReference type="EMBL" id="CP014672">
    <property type="protein sequence ID" value="ANW98980.1"/>
    <property type="molecule type" value="Genomic_DNA"/>
</dbReference>
<name>A0A1B1YDZ6_THEST</name>
<dbReference type="CDD" id="cd09641">
    <property type="entry name" value="Cas3''_I"/>
    <property type="match status" value="1"/>
</dbReference>
<dbReference type="GO" id="GO:0004386">
    <property type="term" value="F:helicase activity"/>
    <property type="evidence" value="ECO:0007669"/>
    <property type="project" value="UniProtKB-KW"/>
</dbReference>
<evidence type="ECO:0000256" key="8">
    <source>
        <dbReference type="ARBA" id="ARBA00022840"/>
    </source>
</evidence>
<dbReference type="Pfam" id="PF22590">
    <property type="entry name" value="Cas3-like_C_2"/>
    <property type="match status" value="1"/>
</dbReference>
<evidence type="ECO:0000259" key="11">
    <source>
        <dbReference type="PROSITE" id="PS51643"/>
    </source>
</evidence>
<dbReference type="SUPFAM" id="SSF109604">
    <property type="entry name" value="HD-domain/PDEase-like"/>
    <property type="match status" value="1"/>
</dbReference>
<dbReference type="InterPro" id="IPR054712">
    <property type="entry name" value="Cas3-like_dom"/>
</dbReference>
<dbReference type="NCBIfam" id="TIGR01587">
    <property type="entry name" value="cas3_core"/>
    <property type="match status" value="1"/>
</dbReference>
<dbReference type="RefSeq" id="WP_015359321.1">
    <property type="nucleotide sequence ID" value="NZ_CP014672.1"/>
</dbReference>
<organism evidence="12 13">
    <name type="scientific">Thermoclostridium stercorarium subsp. thermolacticum DSM 2910</name>
    <dbReference type="NCBI Taxonomy" id="1121336"/>
    <lineage>
        <taxon>Bacteria</taxon>
        <taxon>Bacillati</taxon>
        <taxon>Bacillota</taxon>
        <taxon>Clostridia</taxon>
        <taxon>Eubacteriales</taxon>
        <taxon>Oscillospiraceae</taxon>
        <taxon>Thermoclostridium</taxon>
    </lineage>
</organism>
<dbReference type="OrthoDB" id="9810236at2"/>
<dbReference type="InterPro" id="IPR011545">
    <property type="entry name" value="DEAD/DEAH_box_helicase_dom"/>
</dbReference>
<comment type="similarity">
    <text evidence="2">In the central section; belongs to the CRISPR-associated helicase Cas3 family.</text>
</comment>
<evidence type="ECO:0000256" key="6">
    <source>
        <dbReference type="ARBA" id="ARBA00022801"/>
    </source>
</evidence>
<keyword evidence="5" id="KW-0547">Nucleotide-binding</keyword>
<feature type="domain" description="Helicase ATP-binding" evidence="10">
    <location>
        <begin position="240"/>
        <end position="423"/>
    </location>
</feature>
<keyword evidence="9" id="KW-0051">Antiviral defense</keyword>